<proteinExistence type="predicted"/>
<dbReference type="AlphaFoldDB" id="A0A5N7B7L1"/>
<name>A0A5N7B7L1_9EURO</name>
<feature type="compositionally biased region" description="Polar residues" evidence="1">
    <location>
        <begin position="469"/>
        <end position="480"/>
    </location>
</feature>
<dbReference type="Proteomes" id="UP000326198">
    <property type="component" value="Unassembled WGS sequence"/>
</dbReference>
<evidence type="ECO:0000313" key="3">
    <source>
        <dbReference type="Proteomes" id="UP000326198"/>
    </source>
</evidence>
<feature type="compositionally biased region" description="Low complexity" evidence="1">
    <location>
        <begin position="179"/>
        <end position="189"/>
    </location>
</feature>
<accession>A0A5N7B7L1</accession>
<feature type="compositionally biased region" description="Polar residues" evidence="1">
    <location>
        <begin position="15"/>
        <end position="35"/>
    </location>
</feature>
<reference evidence="2 3" key="1">
    <citation type="submission" date="2019-04" db="EMBL/GenBank/DDBJ databases">
        <title>Friends and foes A comparative genomics studyof 23 Aspergillus species from section Flavi.</title>
        <authorList>
            <consortium name="DOE Joint Genome Institute"/>
            <person name="Kjaerbolling I."/>
            <person name="Vesth T."/>
            <person name="Frisvad J.C."/>
            <person name="Nybo J.L."/>
            <person name="Theobald S."/>
            <person name="Kildgaard S."/>
            <person name="Isbrandt T."/>
            <person name="Kuo A."/>
            <person name="Sato A."/>
            <person name="Lyhne E.K."/>
            <person name="Kogle M.E."/>
            <person name="Wiebenga A."/>
            <person name="Kun R.S."/>
            <person name="Lubbers R.J."/>
            <person name="Makela M.R."/>
            <person name="Barry K."/>
            <person name="Chovatia M."/>
            <person name="Clum A."/>
            <person name="Daum C."/>
            <person name="Haridas S."/>
            <person name="He G."/>
            <person name="LaButti K."/>
            <person name="Lipzen A."/>
            <person name="Mondo S."/>
            <person name="Riley R."/>
            <person name="Salamov A."/>
            <person name="Simmons B.A."/>
            <person name="Magnuson J.K."/>
            <person name="Henrissat B."/>
            <person name="Mortensen U.H."/>
            <person name="Larsen T.O."/>
            <person name="Devries R.P."/>
            <person name="Grigoriev I.V."/>
            <person name="Machida M."/>
            <person name="Baker S.E."/>
            <person name="Andersen M.R."/>
        </authorList>
    </citation>
    <scope>NUCLEOTIDE SEQUENCE [LARGE SCALE GENOMIC DNA]</scope>
    <source>
        <strain evidence="2 3">IBT 29228</strain>
    </source>
</reference>
<feature type="region of interest" description="Disordered" evidence="1">
    <location>
        <begin position="79"/>
        <end position="135"/>
    </location>
</feature>
<feature type="region of interest" description="Disordered" evidence="1">
    <location>
        <begin position="498"/>
        <end position="544"/>
    </location>
</feature>
<feature type="region of interest" description="Disordered" evidence="1">
    <location>
        <begin position="1"/>
        <end position="56"/>
    </location>
</feature>
<feature type="region of interest" description="Disordered" evidence="1">
    <location>
        <begin position="776"/>
        <end position="799"/>
    </location>
</feature>
<protein>
    <submittedName>
        <fullName evidence="2">Uncharacterized protein</fullName>
    </submittedName>
</protein>
<feature type="region of interest" description="Disordered" evidence="1">
    <location>
        <begin position="167"/>
        <end position="203"/>
    </location>
</feature>
<evidence type="ECO:0000256" key="1">
    <source>
        <dbReference type="SAM" id="MobiDB-lite"/>
    </source>
</evidence>
<organism evidence="2 3">
    <name type="scientific">Aspergillus bertholletiae</name>
    <dbReference type="NCBI Taxonomy" id="1226010"/>
    <lineage>
        <taxon>Eukaryota</taxon>
        <taxon>Fungi</taxon>
        <taxon>Dikarya</taxon>
        <taxon>Ascomycota</taxon>
        <taxon>Pezizomycotina</taxon>
        <taxon>Eurotiomycetes</taxon>
        <taxon>Eurotiomycetidae</taxon>
        <taxon>Eurotiales</taxon>
        <taxon>Aspergillaceae</taxon>
        <taxon>Aspergillus</taxon>
        <taxon>Aspergillus subgen. Circumdati</taxon>
    </lineage>
</organism>
<feature type="compositionally biased region" description="Basic and acidic residues" evidence="1">
    <location>
        <begin position="623"/>
        <end position="639"/>
    </location>
</feature>
<feature type="region of interest" description="Disordered" evidence="1">
    <location>
        <begin position="451"/>
        <end position="486"/>
    </location>
</feature>
<feature type="compositionally biased region" description="Basic and acidic residues" evidence="1">
    <location>
        <begin position="167"/>
        <end position="176"/>
    </location>
</feature>
<feature type="compositionally biased region" description="Basic and acidic residues" evidence="1">
    <location>
        <begin position="722"/>
        <end position="733"/>
    </location>
</feature>
<feature type="region of interest" description="Disordered" evidence="1">
    <location>
        <begin position="580"/>
        <end position="688"/>
    </location>
</feature>
<feature type="region of interest" description="Disordered" evidence="1">
    <location>
        <begin position="722"/>
        <end position="759"/>
    </location>
</feature>
<gene>
    <name evidence="2" type="ORF">BDV26DRAFT_204259</name>
</gene>
<evidence type="ECO:0000313" key="2">
    <source>
        <dbReference type="EMBL" id="KAE8377745.1"/>
    </source>
</evidence>
<dbReference type="EMBL" id="ML736218">
    <property type="protein sequence ID" value="KAE8377745.1"/>
    <property type="molecule type" value="Genomic_DNA"/>
</dbReference>
<sequence length="882" mass="97435">MAYNAISQADHEVASNATDSDVSRSPSPHKSTFQQLPLDVDHIGGGTYLQPAKTTEDSSIGRLGSLIRSMTSTSYDMVEEDDYDVADPPTDRRSNSLRRVAPLNTRAAHVDSPEPPLRSPISDTPIPLSHPTPDLQSLQGAYLNNVERLERSAEQLSLSSADIGSEIRKMDREQKRRSVSSVSNSVRESNPMKATVPSSQGSIMSASRLAQVSEHIHGERYAQPMIHISNDPTLPPSQPPLLTEPDFAYHDQYSHAPDEIQRPSSVASGDTFQQARVLFTDFDGVHYVPHDKGQEYGRQVSLTRPPLASRPETYKQPQTGENMVYYPAPVPMMLNLPPRLSQKPNTDREKRRTQLLGSVTAENRKSAPWLSGQALGDANEAKHEKQLADLPPQLRASVFFEQPATSLDVEVKQASAVATLDSILDASTNAPVSAFTDHPYAGHVGSEVYAKHKTSSKDLAAQKKKHMSRSTPRVDQPSSDSDVRASSLASHNLYHQTEADAADLHEGTSLREGADDGDDAERDPQDDGEEGNEQEVPFTGPPSTLLAELDMRKHELRQRQRTAANSAGLHSTLLQLDAVAQKQSEHRRHRPVTLAWEGPDVNKPDDDGDDDVPLGMLFPEKATATDDNRPLGLMERRELEESEPLSRRRARLRGEPPPPPPRSPDNRPTTMYTQNAQEPTGDDSGDEGETLAERLKRLKGKDSRKSATGSEFADEILAEVDHMNGNDKEKGDEEAPEEETLAQRRARLQKEAESRNSTLKVPRYRRSMADLLHARRPAAGGRPASREAALHRTSTYQPPYDSRMSLQLSAHPGQTVPARYSQYQGPVRAESFGYGTAHPNTFYSDAILGMNHLSYVAPQKAVRPGAETGQREMIDRWRQSIV</sequence>
<keyword evidence="3" id="KW-1185">Reference proteome</keyword>
<dbReference type="OrthoDB" id="5288142at2759"/>
<feature type="compositionally biased region" description="Acidic residues" evidence="1">
    <location>
        <begin position="515"/>
        <end position="533"/>
    </location>
</feature>
<feature type="compositionally biased region" description="Basic and acidic residues" evidence="1">
    <location>
        <begin position="502"/>
        <end position="514"/>
    </location>
</feature>
<feature type="compositionally biased region" description="Polar residues" evidence="1">
    <location>
        <begin position="666"/>
        <end position="678"/>
    </location>
</feature>